<evidence type="ECO:0000313" key="4">
    <source>
        <dbReference type="Proteomes" id="UP001065682"/>
    </source>
</evidence>
<accession>A0A9E4ZLE9</accession>
<name>A0A9E4ZLE9_9EURY</name>
<protein>
    <submittedName>
        <fullName evidence="3">WD40 repeat domain-containing protein</fullName>
    </submittedName>
</protein>
<sequence length="374" mass="39215">MRRNLILSMLFAVIAVSSLICPAPGQVLSGDLIWRSGVGDRIAAVALSPDGLYGAVTTERMIYFYDQNGTVLWSYPVSGGRSVAVSSDGERIAAGGDHLLLFDRKGDVIWRYRPESRIQDLAIAADGRTICTGADTGLLVFSLDDGQATANVSGSFDAGEPIRSVSIDSDGTNIVAGADSGNIYFLGTEGRLLWNYKTGSNGVRVAISHDGSTIAAASSQRAVYLLNRNGRLLWKSSMAGAITGVSMSGDGSTLVLADGGISMLNRAGEIVGVYTPGEEERIRSVSTPADTTHLLAGAIDGTVSALRVQPETTPADTPDNPSPDTPVTAEPPRLSTASTQEQTTPQRGTALSPATPVTVSACVAALAWWRRQKQ</sequence>
<evidence type="ECO:0000256" key="1">
    <source>
        <dbReference type="SAM" id="MobiDB-lite"/>
    </source>
</evidence>
<dbReference type="InterPro" id="IPR002372">
    <property type="entry name" value="PQQ_rpt_dom"/>
</dbReference>
<evidence type="ECO:0000259" key="2">
    <source>
        <dbReference type="Pfam" id="PF13360"/>
    </source>
</evidence>
<keyword evidence="4" id="KW-1185">Reference proteome</keyword>
<dbReference type="InterPro" id="IPR001680">
    <property type="entry name" value="WD40_rpt"/>
</dbReference>
<dbReference type="EMBL" id="VHLL01000001">
    <property type="protein sequence ID" value="MCT8336490.1"/>
    <property type="molecule type" value="Genomic_DNA"/>
</dbReference>
<dbReference type="Pfam" id="PF13360">
    <property type="entry name" value="PQQ_2"/>
    <property type="match status" value="1"/>
</dbReference>
<dbReference type="SUPFAM" id="SSF50998">
    <property type="entry name" value="Quinoprotein alcohol dehydrogenase-like"/>
    <property type="match status" value="1"/>
</dbReference>
<dbReference type="PANTHER" id="PTHR13743">
    <property type="entry name" value="BEIGE/BEACH-RELATED"/>
    <property type="match status" value="1"/>
</dbReference>
<proteinExistence type="predicted"/>
<dbReference type="InterPro" id="IPR011047">
    <property type="entry name" value="Quinoprotein_ADH-like_sf"/>
</dbReference>
<comment type="caution">
    <text evidence="3">The sequence shown here is derived from an EMBL/GenBank/DDBJ whole genome shotgun (WGS) entry which is preliminary data.</text>
</comment>
<evidence type="ECO:0000313" key="3">
    <source>
        <dbReference type="EMBL" id="MCT8336490.1"/>
    </source>
</evidence>
<organism evidence="3 4">
    <name type="scientific">Methanoculleus formosensis</name>
    <dbReference type="NCBI Taxonomy" id="2590886"/>
    <lineage>
        <taxon>Archaea</taxon>
        <taxon>Methanobacteriati</taxon>
        <taxon>Methanobacteriota</taxon>
        <taxon>Stenosarchaea group</taxon>
        <taxon>Methanomicrobia</taxon>
        <taxon>Methanomicrobiales</taxon>
        <taxon>Methanomicrobiaceae</taxon>
        <taxon>Methanoculleus</taxon>
    </lineage>
</organism>
<reference evidence="3" key="1">
    <citation type="submission" date="2019-06" db="EMBL/GenBank/DDBJ databases">
        <title>Methanoculleus strain from Tamsui River, Taipei, Taiwan.</title>
        <authorList>
            <person name="You Y.-T."/>
            <person name="Chen S.-C."/>
            <person name="Lai S.-J."/>
            <person name="Lee Y.-C."/>
            <person name="Lai M.-C."/>
        </authorList>
    </citation>
    <scope>NUCLEOTIDE SEQUENCE</scope>
    <source>
        <strain evidence="3">Afa-1</strain>
    </source>
</reference>
<dbReference type="InterPro" id="IPR050865">
    <property type="entry name" value="BEACH_Domain"/>
</dbReference>
<dbReference type="InterPro" id="IPR018391">
    <property type="entry name" value="PQQ_b-propeller_rpt"/>
</dbReference>
<feature type="domain" description="Pyrrolo-quinoline quinone repeat" evidence="2">
    <location>
        <begin position="62"/>
        <end position="207"/>
    </location>
</feature>
<dbReference type="RefSeq" id="WP_261596539.1">
    <property type="nucleotide sequence ID" value="NZ_VHLL01000001.1"/>
</dbReference>
<dbReference type="SMART" id="SM00320">
    <property type="entry name" value="WD40"/>
    <property type="match status" value="6"/>
</dbReference>
<dbReference type="AlphaFoldDB" id="A0A9E4ZLE9"/>
<feature type="region of interest" description="Disordered" evidence="1">
    <location>
        <begin position="310"/>
        <end position="354"/>
    </location>
</feature>
<feature type="compositionally biased region" description="Polar residues" evidence="1">
    <location>
        <begin position="335"/>
        <end position="349"/>
    </location>
</feature>
<dbReference type="SMART" id="SM00564">
    <property type="entry name" value="PQQ"/>
    <property type="match status" value="5"/>
</dbReference>
<dbReference type="Proteomes" id="UP001065682">
    <property type="component" value="Unassembled WGS sequence"/>
</dbReference>
<gene>
    <name evidence="3" type="ORF">FKB36_03015</name>
</gene>
<dbReference type="Gene3D" id="2.130.10.10">
    <property type="entry name" value="YVTN repeat-like/Quinoprotein amine dehydrogenase"/>
    <property type="match status" value="2"/>
</dbReference>
<dbReference type="InterPro" id="IPR015943">
    <property type="entry name" value="WD40/YVTN_repeat-like_dom_sf"/>
</dbReference>